<name>A0A8B0SQH4_KLEPN</name>
<organism evidence="1">
    <name type="scientific">Klebsiella pneumoniae</name>
    <dbReference type="NCBI Taxonomy" id="573"/>
    <lineage>
        <taxon>Bacteria</taxon>
        <taxon>Pseudomonadati</taxon>
        <taxon>Pseudomonadota</taxon>
        <taxon>Gammaproteobacteria</taxon>
        <taxon>Enterobacterales</taxon>
        <taxon>Enterobacteriaceae</taxon>
        <taxon>Klebsiella/Raoultella group</taxon>
        <taxon>Klebsiella</taxon>
        <taxon>Klebsiella pneumoniae complex</taxon>
    </lineage>
</organism>
<proteinExistence type="predicted"/>
<sequence>MLSPAMSPADLFVERPGYEETGHPQFPEQPRQELRFMLFMSVAIFLKEVLCGFDLRNRGLQGKVKEVTRGVGHNLFAKSAAAARC</sequence>
<protein>
    <submittedName>
        <fullName evidence="1">Uncharacterized protein</fullName>
    </submittedName>
</protein>
<dbReference type="EMBL" id="MN956836">
    <property type="protein sequence ID" value="QTX14513.1"/>
    <property type="molecule type" value="Genomic_DNA"/>
</dbReference>
<dbReference type="AlphaFoldDB" id="A0A8B0SQH4"/>
<accession>A0A8B0SQH4</accession>
<evidence type="ECO:0000313" key="1">
    <source>
        <dbReference type="EMBL" id="QTX14513.1"/>
    </source>
</evidence>
<reference evidence="1" key="1">
    <citation type="submission" date="2020-01" db="EMBL/GenBank/DDBJ databases">
        <authorList>
            <person name="Qin S."/>
        </authorList>
    </citation>
    <scope>NUCLEOTIDE SEQUENCE</scope>
    <source>
        <strain evidence="1">CVir17-16-YZ6g</strain>
        <plasmid evidence="1">p17-15-vir-like</plasmid>
    </source>
</reference>
<geneLocation type="plasmid" evidence="1">
    <name>p17-15-vir-like</name>
</geneLocation>
<keyword evidence="1" id="KW-0614">Plasmid</keyword>